<dbReference type="AlphaFoldDB" id="A0A1I6JUP7"/>
<dbReference type="SUPFAM" id="SSF54523">
    <property type="entry name" value="Pili subunits"/>
    <property type="match status" value="1"/>
</dbReference>
<evidence type="ECO:0000259" key="2">
    <source>
        <dbReference type="Pfam" id="PF08334"/>
    </source>
</evidence>
<name>A0A1I6JUP7_9FLAO</name>
<dbReference type="InterPro" id="IPR045584">
    <property type="entry name" value="Pilin-like"/>
</dbReference>
<reference evidence="4" key="1">
    <citation type="submission" date="2016-10" db="EMBL/GenBank/DDBJ databases">
        <authorList>
            <person name="Varghese N."/>
            <person name="Submissions S."/>
        </authorList>
    </citation>
    <scope>NUCLEOTIDE SEQUENCE [LARGE SCALE GENOMIC DNA]</scope>
    <source>
        <strain evidence="4">DSM 19891</strain>
    </source>
</reference>
<accession>A0A1I6JUP7</accession>
<dbReference type="Pfam" id="PF08334">
    <property type="entry name" value="T2SSG"/>
    <property type="match status" value="1"/>
</dbReference>
<dbReference type="STRING" id="440514.SAMN04488010_3068"/>
<feature type="transmembrane region" description="Helical" evidence="1">
    <location>
        <begin position="47"/>
        <end position="67"/>
    </location>
</feature>
<dbReference type="InterPro" id="IPR013545">
    <property type="entry name" value="T2SS_protein-GspG_C"/>
</dbReference>
<sequence>MIEIILSTLAEFGLIHEDYKHKKRISLIEKEDGKKRPFQKYLLQPSVIITICLIFTVSIGVIAFIIYQHTSIYPEKTKKELIEITDWIEKWKIKYDHYPTELNEIIGNNPQRQGWNTDAWDRPYKYTHQNNGIGFSIKSAGKDGQFETKDDIILK</sequence>
<feature type="domain" description="Type II secretion system protein GspG C-terminal" evidence="2">
    <location>
        <begin position="75"/>
        <end position="150"/>
    </location>
</feature>
<dbReference type="EMBL" id="FOYX01000003">
    <property type="protein sequence ID" value="SFR82677.1"/>
    <property type="molecule type" value="Genomic_DNA"/>
</dbReference>
<evidence type="ECO:0000313" key="3">
    <source>
        <dbReference type="EMBL" id="SFR82677.1"/>
    </source>
</evidence>
<dbReference type="RefSeq" id="WP_091904180.1">
    <property type="nucleotide sequence ID" value="NZ_FOYX01000003.1"/>
</dbReference>
<keyword evidence="1" id="KW-0812">Transmembrane</keyword>
<proteinExistence type="predicted"/>
<keyword evidence="4" id="KW-1185">Reference proteome</keyword>
<dbReference type="Gene3D" id="3.30.700.10">
    <property type="entry name" value="Glycoprotein, Type 4 Pilin"/>
    <property type="match status" value="1"/>
</dbReference>
<protein>
    <submittedName>
        <fullName evidence="3">General secretion pathway protein G</fullName>
    </submittedName>
</protein>
<keyword evidence="1" id="KW-0472">Membrane</keyword>
<dbReference type="Proteomes" id="UP000199462">
    <property type="component" value="Unassembled WGS sequence"/>
</dbReference>
<gene>
    <name evidence="3" type="ORF">SAMN04488010_3068</name>
</gene>
<keyword evidence="1" id="KW-1133">Transmembrane helix</keyword>
<evidence type="ECO:0000313" key="4">
    <source>
        <dbReference type="Proteomes" id="UP000199462"/>
    </source>
</evidence>
<evidence type="ECO:0000256" key="1">
    <source>
        <dbReference type="SAM" id="Phobius"/>
    </source>
</evidence>
<organism evidence="3 4">
    <name type="scientific">Maribacter stanieri</name>
    <dbReference type="NCBI Taxonomy" id="440514"/>
    <lineage>
        <taxon>Bacteria</taxon>
        <taxon>Pseudomonadati</taxon>
        <taxon>Bacteroidota</taxon>
        <taxon>Flavobacteriia</taxon>
        <taxon>Flavobacteriales</taxon>
        <taxon>Flavobacteriaceae</taxon>
        <taxon>Maribacter</taxon>
    </lineage>
</organism>